<dbReference type="KEGG" id="teu:TEU_11720"/>
<proteinExistence type="predicted"/>
<keyword evidence="2" id="KW-1185">Reference proteome</keyword>
<keyword evidence="1" id="KW-0614">Plasmid</keyword>
<dbReference type="EMBL" id="CP008888">
    <property type="protein sequence ID" value="AIU70940.1"/>
    <property type="molecule type" value="Genomic_DNA"/>
</dbReference>
<dbReference type="GeneID" id="25154095"/>
<dbReference type="RefSeq" id="WP_050003993.1">
    <property type="nucleotide sequence ID" value="NZ_CP008888.1"/>
</dbReference>
<name>A0A097QWS6_9EURY</name>
<gene>
    <name evidence="1" type="ORF">TEU_11720</name>
</gene>
<reference evidence="1 2" key="1">
    <citation type="journal article" date="2015" name="Int. J. Syst. Evol. Microbiol.">
        <title>Thermococcus eurythermalis sp. nov., a conditional piezophilic hyperthermophilic archaeon with a wide temperature range isolated from an oil-immersed chimney in the Guaymas Basin.</title>
        <authorList>
            <person name="Zhao W."/>
            <person name="Zeng X."/>
            <person name="Xiao X."/>
        </authorList>
    </citation>
    <scope>NUCLEOTIDE SEQUENCE [LARGE SCALE GENOMIC DNA]</scope>
    <source>
        <strain evidence="1 2">A501</strain>
        <plasmid evidence="1">unnamed</plasmid>
    </source>
</reference>
<geneLocation type="plasmid" evidence="2"/>
<dbReference type="Proteomes" id="UP000029980">
    <property type="component" value="Plasmid unnamed"/>
</dbReference>
<accession>A0A097QWS6</accession>
<protein>
    <submittedName>
        <fullName evidence="1">Uncharacterized protein</fullName>
    </submittedName>
</protein>
<dbReference type="AlphaFoldDB" id="A0A097QWS6"/>
<evidence type="ECO:0000313" key="2">
    <source>
        <dbReference type="Proteomes" id="UP000029980"/>
    </source>
</evidence>
<evidence type="ECO:0000313" key="1">
    <source>
        <dbReference type="EMBL" id="AIU70940.1"/>
    </source>
</evidence>
<organism evidence="1 2">
    <name type="scientific">Thermococcus eurythermalis</name>
    <dbReference type="NCBI Taxonomy" id="1505907"/>
    <lineage>
        <taxon>Archaea</taxon>
        <taxon>Methanobacteriati</taxon>
        <taxon>Methanobacteriota</taxon>
        <taxon>Thermococci</taxon>
        <taxon>Thermococcales</taxon>
        <taxon>Thermococcaceae</taxon>
        <taxon>Thermococcus</taxon>
    </lineage>
</organism>
<dbReference type="HOGENOM" id="CLU_2662559_0_0_2"/>
<sequence>MVELVRLDGSLNFGDGAEVVSVWLNKLSDFEKLKSTFGGIFSTSETSRGVLYSLFVPSFRVRFLCLVRGGGDGKR</sequence>